<evidence type="ECO:0000256" key="4">
    <source>
        <dbReference type="ARBA" id="ARBA00022679"/>
    </source>
</evidence>
<evidence type="ECO:0000256" key="15">
    <source>
        <dbReference type="ARBA" id="ARBA00023180"/>
    </source>
</evidence>
<dbReference type="Proteomes" id="UP000194873">
    <property type="component" value="Unassembled WGS sequence"/>
</dbReference>
<evidence type="ECO:0000256" key="6">
    <source>
        <dbReference type="ARBA" id="ARBA00022729"/>
    </source>
</evidence>
<feature type="domain" description="ALK/LTK-like glycine-rich" evidence="17">
    <location>
        <begin position="27"/>
        <end position="214"/>
    </location>
</feature>
<keyword evidence="19" id="KW-1185">Reference proteome</keyword>
<evidence type="ECO:0000256" key="10">
    <source>
        <dbReference type="ARBA" id="ARBA00022989"/>
    </source>
</evidence>
<evidence type="ECO:0000256" key="12">
    <source>
        <dbReference type="ARBA" id="ARBA00023137"/>
    </source>
</evidence>
<keyword evidence="12" id="KW-0829">Tyrosine-protein kinase</keyword>
<reference evidence="18 19" key="1">
    <citation type="submission" date="2017-01" db="EMBL/GenBank/DDBJ databases">
        <title>A new Hymenobacter.</title>
        <authorList>
            <person name="Liang Y."/>
            <person name="Feng F."/>
        </authorList>
    </citation>
    <scope>NUCLEOTIDE SEQUENCE [LARGE SCALE GENOMIC DNA]</scope>
    <source>
        <strain evidence="18">MIMBbqt21</strain>
    </source>
</reference>
<keyword evidence="7" id="KW-0547">Nucleotide-binding</keyword>
<feature type="region of interest" description="Disordered" evidence="16">
    <location>
        <begin position="201"/>
        <end position="223"/>
    </location>
</feature>
<keyword evidence="13" id="KW-1015">Disulfide bond</keyword>
<dbReference type="GO" id="GO:0005524">
    <property type="term" value="F:ATP binding"/>
    <property type="evidence" value="ECO:0007669"/>
    <property type="project" value="UniProtKB-KW"/>
</dbReference>
<evidence type="ECO:0000256" key="2">
    <source>
        <dbReference type="ARBA" id="ARBA00011902"/>
    </source>
</evidence>
<keyword evidence="6" id="KW-0732">Signal</keyword>
<dbReference type="AlphaFoldDB" id="A0A243W4R3"/>
<dbReference type="GO" id="GO:0004714">
    <property type="term" value="F:transmembrane receptor protein tyrosine kinase activity"/>
    <property type="evidence" value="ECO:0007669"/>
    <property type="project" value="UniProtKB-EC"/>
</dbReference>
<evidence type="ECO:0000256" key="16">
    <source>
        <dbReference type="SAM" id="MobiDB-lite"/>
    </source>
</evidence>
<dbReference type="GO" id="GO:0005886">
    <property type="term" value="C:plasma membrane"/>
    <property type="evidence" value="ECO:0007669"/>
    <property type="project" value="UniProtKB-SubCell"/>
</dbReference>
<dbReference type="EMBL" id="MTSE01000119">
    <property type="protein sequence ID" value="OUJ65333.1"/>
    <property type="molecule type" value="Genomic_DNA"/>
</dbReference>
<keyword evidence="15" id="KW-0325">Glycoprotein</keyword>
<gene>
    <name evidence="18" type="ORF">BXP70_29185</name>
</gene>
<evidence type="ECO:0000256" key="13">
    <source>
        <dbReference type="ARBA" id="ARBA00023157"/>
    </source>
</evidence>
<evidence type="ECO:0000256" key="1">
    <source>
        <dbReference type="ARBA" id="ARBA00004251"/>
    </source>
</evidence>
<dbReference type="Pfam" id="PF12810">
    <property type="entry name" value="ALK_LTK_GRD"/>
    <property type="match status" value="1"/>
</dbReference>
<evidence type="ECO:0000256" key="3">
    <source>
        <dbReference type="ARBA" id="ARBA00022475"/>
    </source>
</evidence>
<proteinExistence type="predicted"/>
<dbReference type="EC" id="2.7.10.1" evidence="2"/>
<keyword evidence="5" id="KW-0812">Transmembrane</keyword>
<protein>
    <recommendedName>
        <fullName evidence="2">receptor protein-tyrosine kinase</fullName>
        <ecNumber evidence="2">2.7.10.1</ecNumber>
    </recommendedName>
</protein>
<dbReference type="InterPro" id="IPR055163">
    <property type="entry name" value="ALK/LTK-like_GRD"/>
</dbReference>
<evidence type="ECO:0000256" key="9">
    <source>
        <dbReference type="ARBA" id="ARBA00022840"/>
    </source>
</evidence>
<keyword evidence="9" id="KW-0067">ATP-binding</keyword>
<evidence type="ECO:0000259" key="17">
    <source>
        <dbReference type="Pfam" id="PF12810"/>
    </source>
</evidence>
<keyword evidence="3" id="KW-1003">Cell membrane</keyword>
<feature type="compositionally biased region" description="Polar residues" evidence="16">
    <location>
        <begin position="213"/>
        <end position="223"/>
    </location>
</feature>
<feature type="non-terminal residue" evidence="18">
    <location>
        <position position="223"/>
    </location>
</feature>
<evidence type="ECO:0000256" key="7">
    <source>
        <dbReference type="ARBA" id="ARBA00022741"/>
    </source>
</evidence>
<keyword evidence="4" id="KW-0808">Transferase</keyword>
<comment type="subcellular location">
    <subcellularLocation>
        <location evidence="1">Cell membrane</location>
        <topology evidence="1">Single-pass type I membrane protein</topology>
    </subcellularLocation>
</comment>
<evidence type="ECO:0000313" key="19">
    <source>
        <dbReference type="Proteomes" id="UP000194873"/>
    </source>
</evidence>
<feature type="region of interest" description="Disordered" evidence="16">
    <location>
        <begin position="133"/>
        <end position="174"/>
    </location>
</feature>
<name>A0A243W4R3_9BACT</name>
<keyword evidence="14" id="KW-0675">Receptor</keyword>
<organism evidence="18 19">
    <name type="scientific">Hymenobacter crusticola</name>
    <dbReference type="NCBI Taxonomy" id="1770526"/>
    <lineage>
        <taxon>Bacteria</taxon>
        <taxon>Pseudomonadati</taxon>
        <taxon>Bacteroidota</taxon>
        <taxon>Cytophagia</taxon>
        <taxon>Cytophagales</taxon>
        <taxon>Hymenobacteraceae</taxon>
        <taxon>Hymenobacter</taxon>
    </lineage>
</organism>
<sequence length="223" mass="20457">MLAQTTTFSYTGAPQQYTVPAGVTRLQVTASGAGGGRFGNSTTAAITGGQVQAILTVTPGETLTVVVGGQGKADAVTNEGGYNGGGKGNGSAGAGGGATELRRATSVGSTGDYLTARNALIVAGGAGGNDQNAIGGAGGNPTGKNGTVAAGDSQPGLGATQTAPGNGAVAATTNQGGEGSFAGGGGGGYYAGGGGVAGSGAGGGGGSSWVMPTGSSNISYSTA</sequence>
<keyword evidence="11" id="KW-0472">Membrane</keyword>
<accession>A0A243W4R3</accession>
<evidence type="ECO:0000313" key="18">
    <source>
        <dbReference type="EMBL" id="OUJ65333.1"/>
    </source>
</evidence>
<evidence type="ECO:0000256" key="14">
    <source>
        <dbReference type="ARBA" id="ARBA00023170"/>
    </source>
</evidence>
<evidence type="ECO:0000256" key="11">
    <source>
        <dbReference type="ARBA" id="ARBA00023136"/>
    </source>
</evidence>
<keyword evidence="10" id="KW-1133">Transmembrane helix</keyword>
<keyword evidence="8" id="KW-0418">Kinase</keyword>
<evidence type="ECO:0000256" key="8">
    <source>
        <dbReference type="ARBA" id="ARBA00022777"/>
    </source>
</evidence>
<evidence type="ECO:0000256" key="5">
    <source>
        <dbReference type="ARBA" id="ARBA00022692"/>
    </source>
</evidence>
<comment type="caution">
    <text evidence="18">The sequence shown here is derived from an EMBL/GenBank/DDBJ whole genome shotgun (WGS) entry which is preliminary data.</text>
</comment>